<dbReference type="GO" id="GO:0003678">
    <property type="term" value="F:DNA helicase activity"/>
    <property type="evidence" value="ECO:0007669"/>
    <property type="project" value="UniProtKB-ARBA"/>
</dbReference>
<dbReference type="STRING" id="929558.SMGD1_2035"/>
<keyword evidence="5" id="KW-1185">Reference proteome</keyword>
<dbReference type="InterPro" id="IPR027785">
    <property type="entry name" value="UvrD-like_helicase_C"/>
</dbReference>
<name>H1FWY2_SULGG</name>
<dbReference type="PANTHER" id="PTHR43788">
    <property type="entry name" value="DNA2/NAM7 HELICASE FAMILY MEMBER"/>
    <property type="match status" value="1"/>
</dbReference>
<dbReference type="InterPro" id="IPR050534">
    <property type="entry name" value="Coronavir_polyprotein_1ab"/>
</dbReference>
<dbReference type="CDD" id="cd18809">
    <property type="entry name" value="SF1_C_RecD"/>
    <property type="match status" value="1"/>
</dbReference>
<keyword evidence="1" id="KW-0547">Nucleotide-binding</keyword>
<dbReference type="Proteomes" id="UP000006431">
    <property type="component" value="Unassembled WGS sequence"/>
</dbReference>
<dbReference type="EMBL" id="AFRZ01000001">
    <property type="protein sequence ID" value="EHP30558.1"/>
    <property type="molecule type" value="Genomic_DNA"/>
</dbReference>
<keyword evidence="2" id="KW-0067">ATP-binding</keyword>
<evidence type="ECO:0000313" key="5">
    <source>
        <dbReference type="Proteomes" id="UP000006431"/>
    </source>
</evidence>
<dbReference type="Gene3D" id="3.40.50.300">
    <property type="entry name" value="P-loop containing nucleotide triphosphate hydrolases"/>
    <property type="match status" value="3"/>
</dbReference>
<dbReference type="InterPro" id="IPR027417">
    <property type="entry name" value="P-loop_NTPase"/>
</dbReference>
<dbReference type="Pfam" id="PF13604">
    <property type="entry name" value="AAA_30"/>
    <property type="match status" value="1"/>
</dbReference>
<evidence type="ECO:0000256" key="2">
    <source>
        <dbReference type="ARBA" id="ARBA00022840"/>
    </source>
</evidence>
<sequence length="457" mass="53471">MSLTGPAGTGKTFLTTQIAKYLVEKRKESEYPMSSDFDFTITAPTHKAVGVLSKLLRENNIQSSCKTIHSFLGIKPFIDYTTGEEKFVVDKTNKRKDRTSILIVDESSMIGNTLYEYILEAIEDKRVNVVLFIGDPYQLLPIENSKNEIYDLPNRFFLSEVVRQAENSYIIRVATKLRERIKNQDFISLQQFFQENMEDEITFFHNKEAFLEDFYKEEEWYKENKILATYKNKDVDAFNKIIRNKFWEQKGNTTPSTLLAGDMIRFKDAYTVGDITIYHNGQELQLGSTEVKYHDSLHIEYWECKSIYALEQQVFRVVNPDSEAVFNQKLQSLATKAKQAKFPDNKKLWKLYYETRNMFANVQYIHASTIHKLQGSTYDVSYIDIFSLVHNHYMSDEEKYRLLYVAITRASKDIKIFMSAFDRTSDEKVIINNQNSETMNTLKQLHDIDIILKDLDL</sequence>
<comment type="caution">
    <text evidence="4">The sequence shown here is derived from an EMBL/GenBank/DDBJ whole genome shotgun (WGS) entry which is preliminary data.</text>
</comment>
<dbReference type="SUPFAM" id="SSF52540">
    <property type="entry name" value="P-loop containing nucleoside triphosphate hydrolases"/>
    <property type="match status" value="1"/>
</dbReference>
<evidence type="ECO:0000259" key="3">
    <source>
        <dbReference type="Pfam" id="PF13538"/>
    </source>
</evidence>
<proteinExistence type="predicted"/>
<dbReference type="Pfam" id="PF13538">
    <property type="entry name" value="UvrD_C_2"/>
    <property type="match status" value="1"/>
</dbReference>
<evidence type="ECO:0000256" key="1">
    <source>
        <dbReference type="ARBA" id="ARBA00022741"/>
    </source>
</evidence>
<gene>
    <name evidence="4" type="ORF">SMGD1_2035</name>
</gene>
<organism evidence="4 5">
    <name type="scientific">Sulfurimonas gotlandica (strain DSM 19862 / JCM 16533 / GD1)</name>
    <dbReference type="NCBI Taxonomy" id="929558"/>
    <lineage>
        <taxon>Bacteria</taxon>
        <taxon>Pseudomonadati</taxon>
        <taxon>Campylobacterota</taxon>
        <taxon>Epsilonproteobacteria</taxon>
        <taxon>Campylobacterales</taxon>
        <taxon>Sulfurimonadaceae</taxon>
        <taxon>Sulfurimonas</taxon>
    </lineage>
</organism>
<reference evidence="4 5" key="1">
    <citation type="journal article" date="2012" name="Proc. Natl. Acad. Sci. U.S.A.">
        <title>Genome and physiology of a model Epsilonproteobacterium responsible for sulfide detoxification in marine oxygen depletion zones.</title>
        <authorList>
            <person name="Grote J."/>
            <person name="Schott T."/>
            <person name="Bruckner C.G."/>
            <person name="Glockner F.O."/>
            <person name="Jost G."/>
            <person name="Teeling H."/>
            <person name="Labrenz M."/>
            <person name="Jurgens K."/>
        </authorList>
    </citation>
    <scope>NUCLEOTIDE SEQUENCE [LARGE SCALE GENOMIC DNA]</scope>
    <source>
        <strain evidence="4 5">GD1</strain>
    </source>
</reference>
<dbReference type="PATRIC" id="fig|929558.5.peg.2025"/>
<dbReference type="GO" id="GO:0005524">
    <property type="term" value="F:ATP binding"/>
    <property type="evidence" value="ECO:0007669"/>
    <property type="project" value="UniProtKB-KW"/>
</dbReference>
<accession>H1FWY2</accession>
<dbReference type="eggNOG" id="COG0507">
    <property type="taxonomic scope" value="Bacteria"/>
</dbReference>
<dbReference type="HOGENOM" id="CLU_029429_0_0_7"/>
<dbReference type="PANTHER" id="PTHR43788:SF6">
    <property type="entry name" value="DNA HELICASE B"/>
    <property type="match status" value="1"/>
</dbReference>
<dbReference type="AlphaFoldDB" id="H1FWY2"/>
<feature type="domain" description="UvrD-like helicase C-terminal" evidence="3">
    <location>
        <begin position="364"/>
        <end position="412"/>
    </location>
</feature>
<evidence type="ECO:0000313" key="4">
    <source>
        <dbReference type="EMBL" id="EHP30558.1"/>
    </source>
</evidence>
<protein>
    <recommendedName>
        <fullName evidence="3">UvrD-like helicase C-terminal domain-containing protein</fullName>
    </recommendedName>
</protein>